<evidence type="ECO:0000313" key="10">
    <source>
        <dbReference type="EMBL" id="ATQ57845.1"/>
    </source>
</evidence>
<geneLocation type="plasmid" evidence="11">
    <name>ptt13-1</name>
</geneLocation>
<dbReference type="GeneID" id="78899632"/>
<evidence type="ECO:0000256" key="4">
    <source>
        <dbReference type="ARBA" id="ARBA00022475"/>
    </source>
</evidence>
<proteinExistence type="inferred from homology"/>
<comment type="similarity">
    <text evidence="2">Belongs to the binding-protein-dependent transport system permease family. HisMQ subfamily.</text>
</comment>
<dbReference type="InterPro" id="IPR043429">
    <property type="entry name" value="ArtM/GltK/GlnP/TcyL/YhdX-like"/>
</dbReference>
<dbReference type="CDD" id="cd06261">
    <property type="entry name" value="TM_PBP2"/>
    <property type="match status" value="1"/>
</dbReference>
<keyword evidence="4" id="KW-1003">Cell membrane</keyword>
<dbReference type="GO" id="GO:0022857">
    <property type="term" value="F:transmembrane transporter activity"/>
    <property type="evidence" value="ECO:0007669"/>
    <property type="project" value="InterPro"/>
</dbReference>
<evidence type="ECO:0000256" key="3">
    <source>
        <dbReference type="ARBA" id="ARBA00022448"/>
    </source>
</evidence>
<sequence>MTAVPIWRRKTVRRITLQGLFVAAIAVVIGAGIMTARKNLAAQGISSGFGFLWKSTGWDLNFSLVPVSSADPYWWYLVAGIINTLFLGLIALFFATILGLVVGLARTSRNAPARLLGTTYIEIFRNIPLIVQVFFWYAASTQLPNPRNAITLGEIMISGRGIYLPGLNVGSGFAALAVLVLFVTLGLILWISVARRFRRVQPARSRNLRLAVLAAGLAAMAAILFLGRIPDTPLISHPELKGLNIRGGIRIQPELYVLAFSIALYGAAYIGEIVRGGFRSVGRGQVEAAQALGLTAWQVFSRVRLPLAVRAALPILINQYVWLIKATTLGIAVGFSDFFMVVAGSITHSGQTLELIGILMAGFLLINFTLAAILNRINRAIALKGKQIGVAA</sequence>
<dbReference type="AlphaFoldDB" id="A0A2D2C5R1"/>
<dbReference type="Proteomes" id="UP000229314">
    <property type="component" value="Plasmid pTT13-1"/>
</dbReference>
<dbReference type="PANTHER" id="PTHR30614">
    <property type="entry name" value="MEMBRANE COMPONENT OF AMINO ACID ABC TRANSPORTER"/>
    <property type="match status" value="1"/>
</dbReference>
<protein>
    <submittedName>
        <fullName evidence="10">ABC transporter permease</fullName>
    </submittedName>
</protein>
<dbReference type="NCBIfam" id="TIGR01726">
    <property type="entry name" value="HEQRo_perm_3TM"/>
    <property type="match status" value="1"/>
</dbReference>
<keyword evidence="6" id="KW-0029">Amino-acid transport</keyword>
<comment type="subcellular location">
    <subcellularLocation>
        <location evidence="1">Cell inner membrane</location>
        <topology evidence="1">Multi-pass membrane protein</topology>
    </subcellularLocation>
    <subcellularLocation>
        <location evidence="9">Cell membrane</location>
        <topology evidence="9">Multi-pass membrane protein</topology>
    </subcellularLocation>
</comment>
<dbReference type="OrthoDB" id="9808531at2"/>
<evidence type="ECO:0000313" key="11">
    <source>
        <dbReference type="Proteomes" id="UP000229314"/>
    </source>
</evidence>
<dbReference type="Pfam" id="PF00528">
    <property type="entry name" value="BPD_transp_1"/>
    <property type="match status" value="1"/>
</dbReference>
<feature type="transmembrane region" description="Helical" evidence="9">
    <location>
        <begin position="173"/>
        <end position="195"/>
    </location>
</feature>
<dbReference type="InterPro" id="IPR035906">
    <property type="entry name" value="MetI-like_sf"/>
</dbReference>
<evidence type="ECO:0000256" key="1">
    <source>
        <dbReference type="ARBA" id="ARBA00004429"/>
    </source>
</evidence>
<keyword evidence="10" id="KW-0614">Plasmid</keyword>
<keyword evidence="7 9" id="KW-1133">Transmembrane helix</keyword>
<reference evidence="10 11" key="1">
    <citation type="submission" date="2017-10" db="EMBL/GenBank/DDBJ databases">
        <title>Complete genome sequence of Paracoccus yeei TT13 isolated from human skin.</title>
        <authorList>
            <person name="Lee K."/>
            <person name="Lim J.Y."/>
            <person name="Hwang I."/>
        </authorList>
    </citation>
    <scope>NUCLEOTIDE SEQUENCE [LARGE SCALE GENOMIC DNA]</scope>
    <source>
        <strain evidence="10 11">TT13</strain>
        <plasmid evidence="11">Plasmid ptt13-1</plasmid>
    </source>
</reference>
<organism evidence="10 11">
    <name type="scientific">Paracoccus yeei</name>
    <dbReference type="NCBI Taxonomy" id="147645"/>
    <lineage>
        <taxon>Bacteria</taxon>
        <taxon>Pseudomonadati</taxon>
        <taxon>Pseudomonadota</taxon>
        <taxon>Alphaproteobacteria</taxon>
        <taxon>Rhodobacterales</taxon>
        <taxon>Paracoccaceae</taxon>
        <taxon>Paracoccus</taxon>
    </lineage>
</organism>
<dbReference type="EMBL" id="CP024423">
    <property type="protein sequence ID" value="ATQ57845.1"/>
    <property type="molecule type" value="Genomic_DNA"/>
</dbReference>
<dbReference type="PROSITE" id="PS50928">
    <property type="entry name" value="ABC_TM1"/>
    <property type="match status" value="1"/>
</dbReference>
<evidence type="ECO:0000256" key="6">
    <source>
        <dbReference type="ARBA" id="ARBA00022970"/>
    </source>
</evidence>
<name>A0A2D2C5R1_9RHOB</name>
<accession>A0A2D2C5R1</accession>
<evidence type="ECO:0000256" key="9">
    <source>
        <dbReference type="RuleBase" id="RU363032"/>
    </source>
</evidence>
<feature type="transmembrane region" description="Helical" evidence="9">
    <location>
        <begin position="355"/>
        <end position="374"/>
    </location>
</feature>
<dbReference type="Gene3D" id="1.10.3720.10">
    <property type="entry name" value="MetI-like"/>
    <property type="match status" value="1"/>
</dbReference>
<feature type="transmembrane region" description="Helical" evidence="9">
    <location>
        <begin position="73"/>
        <end position="102"/>
    </location>
</feature>
<evidence type="ECO:0000256" key="7">
    <source>
        <dbReference type="ARBA" id="ARBA00022989"/>
    </source>
</evidence>
<dbReference type="GO" id="GO:0006865">
    <property type="term" value="P:amino acid transport"/>
    <property type="evidence" value="ECO:0007669"/>
    <property type="project" value="UniProtKB-KW"/>
</dbReference>
<feature type="transmembrane region" description="Helical" evidence="9">
    <location>
        <begin position="320"/>
        <end position="343"/>
    </location>
</feature>
<keyword evidence="8 9" id="KW-0472">Membrane</keyword>
<feature type="transmembrane region" description="Helical" evidence="9">
    <location>
        <begin position="15"/>
        <end position="36"/>
    </location>
</feature>
<evidence type="ECO:0000256" key="2">
    <source>
        <dbReference type="ARBA" id="ARBA00010072"/>
    </source>
</evidence>
<keyword evidence="5 9" id="KW-0812">Transmembrane</keyword>
<feature type="transmembrane region" description="Helical" evidence="9">
    <location>
        <begin position="207"/>
        <end position="227"/>
    </location>
</feature>
<feature type="transmembrane region" description="Helical" evidence="9">
    <location>
        <begin position="123"/>
        <end position="139"/>
    </location>
</feature>
<dbReference type="InterPro" id="IPR000515">
    <property type="entry name" value="MetI-like"/>
</dbReference>
<dbReference type="SUPFAM" id="SSF161098">
    <property type="entry name" value="MetI-like"/>
    <property type="match status" value="1"/>
</dbReference>
<gene>
    <name evidence="10" type="ORF">PYTT13_18430</name>
</gene>
<evidence type="ECO:0000256" key="8">
    <source>
        <dbReference type="ARBA" id="ARBA00023136"/>
    </source>
</evidence>
<dbReference type="GO" id="GO:0043190">
    <property type="term" value="C:ATP-binding cassette (ABC) transporter complex"/>
    <property type="evidence" value="ECO:0007669"/>
    <property type="project" value="InterPro"/>
</dbReference>
<dbReference type="InterPro" id="IPR010065">
    <property type="entry name" value="AA_ABC_transptr_permease_3TM"/>
</dbReference>
<keyword evidence="3 9" id="KW-0813">Transport</keyword>
<dbReference type="PANTHER" id="PTHR30614:SF37">
    <property type="entry name" value="AMINO-ACID ABC TRANSPORTER PERMEASE PROTEIN YHDX-RELATED"/>
    <property type="match status" value="1"/>
</dbReference>
<feature type="transmembrane region" description="Helical" evidence="9">
    <location>
        <begin position="255"/>
        <end position="274"/>
    </location>
</feature>
<dbReference type="RefSeq" id="WP_028719695.1">
    <property type="nucleotide sequence ID" value="NZ_CAJGAB010000033.1"/>
</dbReference>
<evidence type="ECO:0000256" key="5">
    <source>
        <dbReference type="ARBA" id="ARBA00022692"/>
    </source>
</evidence>